<sequence>MIVGAYAAMPTSLLTEDRVRGFIGAGGGREDYRGVKIQVQAGADVETRAAMIRRLAAMC</sequence>
<proteinExistence type="predicted"/>
<protein>
    <submittedName>
        <fullName evidence="1">Uncharacterized protein</fullName>
    </submittedName>
</protein>
<comment type="caution">
    <text evidence="1">The sequence shown here is derived from an EMBL/GenBank/DDBJ whole genome shotgun (WGS) entry which is preliminary data.</text>
</comment>
<gene>
    <name evidence="1" type="ORF">J2S45_000331</name>
</gene>
<reference evidence="1 2" key="1">
    <citation type="submission" date="2023-07" db="EMBL/GenBank/DDBJ databases">
        <title>Sequencing the genomes of 1000 actinobacteria strains.</title>
        <authorList>
            <person name="Klenk H.-P."/>
        </authorList>
    </citation>
    <scope>NUCLEOTIDE SEQUENCE [LARGE SCALE GENOMIC DNA]</scope>
    <source>
        <strain evidence="1 2">DSM 19515</strain>
    </source>
</reference>
<dbReference type="EMBL" id="JAUSQL010000001">
    <property type="protein sequence ID" value="MDP9831652.1"/>
    <property type="molecule type" value="Genomic_DNA"/>
</dbReference>
<dbReference type="RefSeq" id="WP_307634335.1">
    <property type="nucleotide sequence ID" value="NZ_CP133407.1"/>
</dbReference>
<organism evidence="1 2">
    <name type="scientific">Trueperella abortisuis</name>
    <dbReference type="NCBI Taxonomy" id="445930"/>
    <lineage>
        <taxon>Bacteria</taxon>
        <taxon>Bacillati</taxon>
        <taxon>Actinomycetota</taxon>
        <taxon>Actinomycetes</taxon>
        <taxon>Actinomycetales</taxon>
        <taxon>Actinomycetaceae</taxon>
        <taxon>Trueperella</taxon>
    </lineage>
</organism>
<name>A0ABT9PG15_9ACTO</name>
<evidence type="ECO:0000313" key="2">
    <source>
        <dbReference type="Proteomes" id="UP001230145"/>
    </source>
</evidence>
<accession>A0ABT9PG15</accession>
<evidence type="ECO:0000313" key="1">
    <source>
        <dbReference type="EMBL" id="MDP9831652.1"/>
    </source>
</evidence>
<keyword evidence="2" id="KW-1185">Reference proteome</keyword>
<dbReference type="Proteomes" id="UP001230145">
    <property type="component" value="Unassembled WGS sequence"/>
</dbReference>